<keyword evidence="4" id="KW-1185">Reference proteome</keyword>
<gene>
    <name evidence="3" type="ORF">H4R34_005246</name>
</gene>
<dbReference type="PANTHER" id="PTHR36182:SF1">
    <property type="entry name" value="PROTEIN, PUTATIVE (AFU_ORTHOLOGUE AFUA_6G10930)-RELATED"/>
    <property type="match status" value="1"/>
</dbReference>
<evidence type="ECO:0000313" key="4">
    <source>
        <dbReference type="Proteomes" id="UP001151582"/>
    </source>
</evidence>
<dbReference type="Proteomes" id="UP001151582">
    <property type="component" value="Unassembled WGS sequence"/>
</dbReference>
<dbReference type="EMBL" id="JANBQB010000933">
    <property type="protein sequence ID" value="KAJ1972924.1"/>
    <property type="molecule type" value="Genomic_DNA"/>
</dbReference>
<name>A0A9W8B2M7_9FUNG</name>
<evidence type="ECO:0000313" key="3">
    <source>
        <dbReference type="EMBL" id="KAJ1972924.1"/>
    </source>
</evidence>
<dbReference type="AlphaFoldDB" id="A0A9W8B2M7"/>
<evidence type="ECO:0000256" key="2">
    <source>
        <dbReference type="SAM" id="SignalP"/>
    </source>
</evidence>
<dbReference type="OrthoDB" id="2342176at2759"/>
<feature type="chain" id="PRO_5040866060" description="Chitin-binding type-4 domain-containing protein" evidence="2">
    <location>
        <begin position="21"/>
        <end position="265"/>
    </location>
</feature>
<evidence type="ECO:0008006" key="5">
    <source>
        <dbReference type="Google" id="ProtNLM"/>
    </source>
</evidence>
<reference evidence="3" key="1">
    <citation type="submission" date="2022-07" db="EMBL/GenBank/DDBJ databases">
        <title>Phylogenomic reconstructions and comparative analyses of Kickxellomycotina fungi.</title>
        <authorList>
            <person name="Reynolds N.K."/>
            <person name="Stajich J.E."/>
            <person name="Barry K."/>
            <person name="Grigoriev I.V."/>
            <person name="Crous P."/>
            <person name="Smith M.E."/>
        </authorList>
    </citation>
    <scope>NUCLEOTIDE SEQUENCE</scope>
    <source>
        <strain evidence="3">RSA 567</strain>
    </source>
</reference>
<dbReference type="PANTHER" id="PTHR36182">
    <property type="entry name" value="PROTEIN, PUTATIVE (AFU_ORTHOLOGUE AFUA_6G10930)-RELATED"/>
    <property type="match status" value="1"/>
</dbReference>
<feature type="region of interest" description="Disordered" evidence="1">
    <location>
        <begin position="213"/>
        <end position="265"/>
    </location>
</feature>
<organism evidence="3 4">
    <name type="scientific">Dimargaris verticillata</name>
    <dbReference type="NCBI Taxonomy" id="2761393"/>
    <lineage>
        <taxon>Eukaryota</taxon>
        <taxon>Fungi</taxon>
        <taxon>Fungi incertae sedis</taxon>
        <taxon>Zoopagomycota</taxon>
        <taxon>Kickxellomycotina</taxon>
        <taxon>Dimargaritomycetes</taxon>
        <taxon>Dimargaritales</taxon>
        <taxon>Dimargaritaceae</taxon>
        <taxon>Dimargaris</taxon>
    </lineage>
</organism>
<evidence type="ECO:0000256" key="1">
    <source>
        <dbReference type="SAM" id="MobiDB-lite"/>
    </source>
</evidence>
<proteinExistence type="predicted"/>
<sequence length="265" mass="28460">MISKFALAFASLLAGSVVSGHMHVRSPCVRRSPDDACDVPLDDKDYDIMSPISTFGRSDPMPLCRGSPKGAAKSTFKAGDTVMMQFDNNAIHKGGHCEFSISLDDKTFVALKTIVLECFIDSNGLNIPITIPETAPTLKDATLAWTWVNAEGNREFYMNCMDVDIEGVEGGQIVGPEIVIANYGADESVYPKIGQFYHGDSPRTELYENRPMITLGGDGAAAPTSTPTSTDDADDEPTPSATNDPSAPQPTATSIPGKKCKPRRH</sequence>
<feature type="compositionally biased region" description="Low complexity" evidence="1">
    <location>
        <begin position="220"/>
        <end position="230"/>
    </location>
</feature>
<feature type="compositionally biased region" description="Polar residues" evidence="1">
    <location>
        <begin position="243"/>
        <end position="254"/>
    </location>
</feature>
<protein>
    <recommendedName>
        <fullName evidence="5">Chitin-binding type-4 domain-containing protein</fullName>
    </recommendedName>
</protein>
<dbReference type="Gene3D" id="2.70.50.70">
    <property type="match status" value="1"/>
</dbReference>
<comment type="caution">
    <text evidence="3">The sequence shown here is derived from an EMBL/GenBank/DDBJ whole genome shotgun (WGS) entry which is preliminary data.</text>
</comment>
<feature type="signal peptide" evidence="2">
    <location>
        <begin position="1"/>
        <end position="20"/>
    </location>
</feature>
<keyword evidence="2" id="KW-0732">Signal</keyword>
<accession>A0A9W8B2M7</accession>